<dbReference type="Pfam" id="PF02458">
    <property type="entry name" value="Transferase"/>
    <property type="match status" value="1"/>
</dbReference>
<dbReference type="AlphaFoldDB" id="A0A2Z7A5U1"/>
<keyword evidence="3" id="KW-1185">Reference proteome</keyword>
<evidence type="ECO:0000256" key="1">
    <source>
        <dbReference type="ARBA" id="ARBA00009861"/>
    </source>
</evidence>
<organism evidence="2 3">
    <name type="scientific">Dorcoceras hygrometricum</name>
    <dbReference type="NCBI Taxonomy" id="472368"/>
    <lineage>
        <taxon>Eukaryota</taxon>
        <taxon>Viridiplantae</taxon>
        <taxon>Streptophyta</taxon>
        <taxon>Embryophyta</taxon>
        <taxon>Tracheophyta</taxon>
        <taxon>Spermatophyta</taxon>
        <taxon>Magnoliopsida</taxon>
        <taxon>eudicotyledons</taxon>
        <taxon>Gunneridae</taxon>
        <taxon>Pentapetalae</taxon>
        <taxon>asterids</taxon>
        <taxon>lamiids</taxon>
        <taxon>Lamiales</taxon>
        <taxon>Gesneriaceae</taxon>
        <taxon>Didymocarpoideae</taxon>
        <taxon>Trichosporeae</taxon>
        <taxon>Loxocarpinae</taxon>
        <taxon>Dorcoceras</taxon>
    </lineage>
</organism>
<evidence type="ECO:0000313" key="2">
    <source>
        <dbReference type="EMBL" id="KZV14250.1"/>
    </source>
</evidence>
<dbReference type="Proteomes" id="UP000250235">
    <property type="component" value="Unassembled WGS sequence"/>
</dbReference>
<keyword evidence="2" id="KW-0808">Transferase</keyword>
<dbReference type="Gene3D" id="3.30.559.10">
    <property type="entry name" value="Chloramphenicol acetyltransferase-like domain"/>
    <property type="match status" value="2"/>
</dbReference>
<dbReference type="GO" id="GO:0016747">
    <property type="term" value="F:acyltransferase activity, transferring groups other than amino-acyl groups"/>
    <property type="evidence" value="ECO:0007669"/>
    <property type="project" value="TreeGrafter"/>
</dbReference>
<proteinExistence type="inferred from homology"/>
<reference evidence="2 3" key="1">
    <citation type="journal article" date="2015" name="Proc. Natl. Acad. Sci. U.S.A.">
        <title>The resurrection genome of Boea hygrometrica: A blueprint for survival of dehydration.</title>
        <authorList>
            <person name="Xiao L."/>
            <person name="Yang G."/>
            <person name="Zhang L."/>
            <person name="Yang X."/>
            <person name="Zhao S."/>
            <person name="Ji Z."/>
            <person name="Zhou Q."/>
            <person name="Hu M."/>
            <person name="Wang Y."/>
            <person name="Chen M."/>
            <person name="Xu Y."/>
            <person name="Jin H."/>
            <person name="Xiao X."/>
            <person name="Hu G."/>
            <person name="Bao F."/>
            <person name="Hu Y."/>
            <person name="Wan P."/>
            <person name="Li L."/>
            <person name="Deng X."/>
            <person name="Kuang T."/>
            <person name="Xiang C."/>
            <person name="Zhu J.K."/>
            <person name="Oliver M.J."/>
            <person name="He Y."/>
        </authorList>
    </citation>
    <scope>NUCLEOTIDE SEQUENCE [LARGE SCALE GENOMIC DNA]</scope>
    <source>
        <strain evidence="3">cv. XS01</strain>
    </source>
</reference>
<comment type="similarity">
    <text evidence="1">Belongs to the plant acyltransferase family.</text>
</comment>
<dbReference type="InterPro" id="IPR050317">
    <property type="entry name" value="Plant_Fungal_Acyltransferase"/>
</dbReference>
<dbReference type="OrthoDB" id="1862401at2759"/>
<dbReference type="EMBL" id="KV021193">
    <property type="protein sequence ID" value="KZV14250.1"/>
    <property type="molecule type" value="Genomic_DNA"/>
</dbReference>
<evidence type="ECO:0000313" key="3">
    <source>
        <dbReference type="Proteomes" id="UP000250235"/>
    </source>
</evidence>
<dbReference type="PANTHER" id="PTHR31642">
    <property type="entry name" value="TRICHOTHECENE 3-O-ACETYLTRANSFERASE"/>
    <property type="match status" value="1"/>
</dbReference>
<dbReference type="InterPro" id="IPR023213">
    <property type="entry name" value="CAT-like_dom_sf"/>
</dbReference>
<dbReference type="PANTHER" id="PTHR31642:SF266">
    <property type="entry name" value="HXXXD-TYPE ACYL-TRANSFERASE FAMILY PROTEIN"/>
    <property type="match status" value="1"/>
</dbReference>
<sequence>TELKCGGLVIGCTFDHRAADAHSANMFLAAWAELAQSKRITLLPTFRRSLLNPRHPPQPYKSLDKLYVPLSSLPPPTCDGNSQDHLTTRIYYVKGEEINRIQSQSSCNGAKRSRIESFSAFLWKSIADTSAADKTKTVKLGIVIDGRSRLIAGGKGESRPLERYFGNVLSVPYVQATLSDLQAASLGSVADVVHRCVEAAATAEHFSALIDWVELRRPKPAVVKVYCKDENDAASVVVSSGQRFPVSDLDFGSGRPVFGSYHFPWGGETGYVMPMPSANGNGAWIVYMHLMGRHLDLLEARAPHVFIPFNHTFLNLDA</sequence>
<accession>A0A2Z7A5U1</accession>
<name>A0A2Z7A5U1_9LAMI</name>
<gene>
    <name evidence="2" type="ORF">F511_44042</name>
</gene>
<feature type="non-terminal residue" evidence="2">
    <location>
        <position position="1"/>
    </location>
</feature>
<protein>
    <submittedName>
        <fullName evidence="2">HXXXD-type acyl-transferase family protein</fullName>
    </submittedName>
</protein>